<dbReference type="InterPro" id="IPR003439">
    <property type="entry name" value="ABC_transporter-like_ATP-bd"/>
</dbReference>
<evidence type="ECO:0000256" key="2">
    <source>
        <dbReference type="ARBA" id="ARBA00022448"/>
    </source>
</evidence>
<dbReference type="Pfam" id="PF00005">
    <property type="entry name" value="ABC_tran"/>
    <property type="match status" value="1"/>
</dbReference>
<dbReference type="PROSITE" id="PS50893">
    <property type="entry name" value="ABC_TRANSPORTER_2"/>
    <property type="match status" value="1"/>
</dbReference>
<evidence type="ECO:0000256" key="4">
    <source>
        <dbReference type="ARBA" id="ARBA00022840"/>
    </source>
</evidence>
<evidence type="ECO:0000313" key="7">
    <source>
        <dbReference type="Proteomes" id="UP000033079"/>
    </source>
</evidence>
<dbReference type="InterPro" id="IPR003593">
    <property type="entry name" value="AAA+_ATPase"/>
</dbReference>
<evidence type="ECO:0000256" key="1">
    <source>
        <dbReference type="ARBA" id="ARBA00005417"/>
    </source>
</evidence>
<dbReference type="SUPFAM" id="SSF52540">
    <property type="entry name" value="P-loop containing nucleoside triphosphate hydrolases"/>
    <property type="match status" value="1"/>
</dbReference>
<dbReference type="GO" id="GO:0005524">
    <property type="term" value="F:ATP binding"/>
    <property type="evidence" value="ECO:0007669"/>
    <property type="project" value="UniProtKB-KW"/>
</dbReference>
<proteinExistence type="inferred from homology"/>
<dbReference type="InterPro" id="IPR017871">
    <property type="entry name" value="ABC_transporter-like_CS"/>
</dbReference>
<dbReference type="HOGENOM" id="CLU_000604_1_2_2"/>
<dbReference type="InterPro" id="IPR025302">
    <property type="entry name" value="DrrA1/2-like_C"/>
</dbReference>
<dbReference type="GO" id="GO:0016887">
    <property type="term" value="F:ATP hydrolysis activity"/>
    <property type="evidence" value="ECO:0007669"/>
    <property type="project" value="InterPro"/>
</dbReference>
<dbReference type="InterPro" id="IPR027417">
    <property type="entry name" value="P-loop_NTPase"/>
</dbReference>
<organism evidence="6 7">
    <name type="scientific">Methanosarcina barkeri 227</name>
    <dbReference type="NCBI Taxonomy" id="1434106"/>
    <lineage>
        <taxon>Archaea</taxon>
        <taxon>Methanobacteriati</taxon>
        <taxon>Methanobacteriota</taxon>
        <taxon>Stenosarchaea group</taxon>
        <taxon>Methanomicrobia</taxon>
        <taxon>Methanosarcinales</taxon>
        <taxon>Methanosarcinaceae</taxon>
        <taxon>Methanosarcina</taxon>
    </lineage>
</organism>
<protein>
    <submittedName>
        <fullName evidence="6">ABC transporter, ATP-binding protein</fullName>
    </submittedName>
</protein>
<gene>
    <name evidence="6" type="ORF">MSBR2_3260</name>
</gene>
<evidence type="ECO:0000256" key="3">
    <source>
        <dbReference type="ARBA" id="ARBA00022741"/>
    </source>
</evidence>
<dbReference type="AlphaFoldDB" id="A0A0E3LRC4"/>
<keyword evidence="2" id="KW-0813">Transport</keyword>
<dbReference type="PROSITE" id="PS00211">
    <property type="entry name" value="ABC_TRANSPORTER_1"/>
    <property type="match status" value="1"/>
</dbReference>
<dbReference type="PANTHER" id="PTHR42711:SF5">
    <property type="entry name" value="ABC TRANSPORTER ATP-BINDING PROTEIN NATA"/>
    <property type="match status" value="1"/>
</dbReference>
<dbReference type="EMBL" id="CP009530">
    <property type="protein sequence ID" value="AKB59776.1"/>
    <property type="molecule type" value="Genomic_DNA"/>
</dbReference>
<dbReference type="SMART" id="SM00382">
    <property type="entry name" value="AAA"/>
    <property type="match status" value="1"/>
</dbReference>
<reference evidence="6 7" key="1">
    <citation type="submission" date="2014-07" db="EMBL/GenBank/DDBJ databases">
        <title>Methanogenic archaea and the global carbon cycle.</title>
        <authorList>
            <person name="Henriksen J.R."/>
            <person name="Luke J."/>
            <person name="Reinhart S."/>
            <person name="Benedict M.N."/>
            <person name="Youngblut N.D."/>
            <person name="Metcalf M.E."/>
            <person name="Whitaker R.J."/>
            <person name="Metcalf W.W."/>
        </authorList>
    </citation>
    <scope>NUCLEOTIDE SEQUENCE [LARGE SCALE GENOMIC DNA]</scope>
    <source>
        <strain evidence="6 7">227</strain>
    </source>
</reference>
<dbReference type="RefSeq" id="WP_048122290.1">
    <property type="nucleotide sequence ID" value="NZ_CP009530.1"/>
</dbReference>
<feature type="domain" description="ABC transporter" evidence="5">
    <location>
        <begin position="4"/>
        <end position="231"/>
    </location>
</feature>
<evidence type="ECO:0000259" key="5">
    <source>
        <dbReference type="PROSITE" id="PS50893"/>
    </source>
</evidence>
<dbReference type="Gene3D" id="3.40.50.300">
    <property type="entry name" value="P-loop containing nucleotide triphosphate hydrolases"/>
    <property type="match status" value="1"/>
</dbReference>
<dbReference type="PANTHER" id="PTHR42711">
    <property type="entry name" value="ABC TRANSPORTER ATP-BINDING PROTEIN"/>
    <property type="match status" value="1"/>
</dbReference>
<dbReference type="PATRIC" id="fig|1434106.5.peg.4137"/>
<keyword evidence="4 6" id="KW-0067">ATP-binding</keyword>
<evidence type="ECO:0000313" key="6">
    <source>
        <dbReference type="EMBL" id="AKB59776.1"/>
    </source>
</evidence>
<comment type="similarity">
    <text evidence="1">Belongs to the ABC transporter superfamily.</text>
</comment>
<dbReference type="Pfam" id="PF13732">
    <property type="entry name" value="DrrA1-3_C"/>
    <property type="match status" value="1"/>
</dbReference>
<dbReference type="Proteomes" id="UP000033079">
    <property type="component" value="Chromosome"/>
</dbReference>
<name>A0A0E3LRC4_METBA</name>
<accession>A0A0E3LRC4</accession>
<dbReference type="InterPro" id="IPR050763">
    <property type="entry name" value="ABC_transporter_ATP-binding"/>
</dbReference>
<keyword evidence="3" id="KW-0547">Nucleotide-binding</keyword>
<dbReference type="GeneID" id="24802364"/>
<sequence>MHTIEFESVSKSFSEKTILEDISFSVKQGEIFGLLGPNGAGKTTLIRLLLDIIRPDSGEILVFGDFLSPAAKNRIGYLPEERGLYKKTRLLDMLVYLAQLKGVPEKQAHLNAESLLKSLELEQYKNKKVEELSKGMQQKIQFLSAIIHEPELLILDEPFSGLDPVNTKTVMAKILGLRAAGKTIILSTHMMEQAQTLCDRILMLNKGKRVLYGSVDDIRREHGKNSLIVEFAEKGDLNTIREISGIKKVIEHGKSVEIFPEDEISVQIILEELVQKANLIRFEKKLPSLNEIFIQTLESASNE</sequence>
<dbReference type="KEGG" id="mbar:MSBR2_3260"/>